<dbReference type="Pfam" id="PF00276">
    <property type="entry name" value="Ribosomal_L23"/>
    <property type="match status" value="1"/>
</dbReference>
<reference evidence="8 9" key="1">
    <citation type="journal article" date="2016" name="Nat. Commun.">
        <title>Thousands of microbial genomes shed light on interconnected biogeochemical processes in an aquifer system.</title>
        <authorList>
            <person name="Anantharaman K."/>
            <person name="Brown C.T."/>
            <person name="Hug L.A."/>
            <person name="Sharon I."/>
            <person name="Castelle C.J."/>
            <person name="Probst A.J."/>
            <person name="Thomas B.C."/>
            <person name="Singh A."/>
            <person name="Wilkins M.J."/>
            <person name="Karaoz U."/>
            <person name="Brodie E.L."/>
            <person name="Williams K.H."/>
            <person name="Hubbard S.S."/>
            <person name="Banfield J.F."/>
        </authorList>
    </citation>
    <scope>NUCLEOTIDE SEQUENCE [LARGE SCALE GENOMIC DNA]</scope>
</reference>
<dbReference type="InterPro" id="IPR013025">
    <property type="entry name" value="Ribosomal_uL23-like"/>
</dbReference>
<accession>A0A1G1ZP62</accession>
<keyword evidence="5 6" id="KW-0687">Ribonucleoprotein</keyword>
<dbReference type="STRING" id="1798407.A3A16_00995"/>
<evidence type="ECO:0000256" key="1">
    <source>
        <dbReference type="ARBA" id="ARBA00006700"/>
    </source>
</evidence>
<evidence type="ECO:0000256" key="3">
    <source>
        <dbReference type="ARBA" id="ARBA00022884"/>
    </source>
</evidence>
<dbReference type="NCBIfam" id="NF004363">
    <property type="entry name" value="PRK05738.2-4"/>
    <property type="match status" value="1"/>
</dbReference>
<comment type="similarity">
    <text evidence="1 6 7">Belongs to the universal ribosomal protein uL23 family.</text>
</comment>
<evidence type="ECO:0000256" key="7">
    <source>
        <dbReference type="RuleBase" id="RU003934"/>
    </source>
</evidence>
<protein>
    <recommendedName>
        <fullName evidence="6">Large ribosomal subunit protein uL23</fullName>
    </recommendedName>
</protein>
<dbReference type="Gene3D" id="3.30.70.330">
    <property type="match status" value="1"/>
</dbReference>
<keyword evidence="2 6" id="KW-0699">rRNA-binding</keyword>
<dbReference type="InterPro" id="IPR012678">
    <property type="entry name" value="Ribosomal_uL23/eL15/eS24_sf"/>
</dbReference>
<dbReference type="HAMAP" id="MF_01369_B">
    <property type="entry name" value="Ribosomal_uL23_B"/>
    <property type="match status" value="1"/>
</dbReference>
<proteinExistence type="inferred from homology"/>
<evidence type="ECO:0000256" key="5">
    <source>
        <dbReference type="ARBA" id="ARBA00023274"/>
    </source>
</evidence>
<evidence type="ECO:0000256" key="4">
    <source>
        <dbReference type="ARBA" id="ARBA00022980"/>
    </source>
</evidence>
<comment type="function">
    <text evidence="6">One of the early assembly proteins it binds 23S rRNA. One of the proteins that surrounds the polypeptide exit tunnel on the outside of the ribosome. Forms the main docking site for trigger factor binding to the ribosome.</text>
</comment>
<name>A0A1G1ZP62_9BACT</name>
<sequence length="92" mass="10450">MNKFLVKHPIITEKATDLSHLGKYVFLVDDEASSPEIKKIIETKYGIDVIRVNVINAKPKKRRLGRNQGVKPGYKKAIVTLKKGQKLDIMPH</sequence>
<dbReference type="PROSITE" id="PS00050">
    <property type="entry name" value="RIBOSOMAL_L23"/>
    <property type="match status" value="1"/>
</dbReference>
<dbReference type="GO" id="GO:0003735">
    <property type="term" value="F:structural constituent of ribosome"/>
    <property type="evidence" value="ECO:0007669"/>
    <property type="project" value="InterPro"/>
</dbReference>
<organism evidence="8 9">
    <name type="scientific">Candidatus Harrisonbacteria bacterium RIFCSPLOWO2_01_FULL_44_18</name>
    <dbReference type="NCBI Taxonomy" id="1798407"/>
    <lineage>
        <taxon>Bacteria</taxon>
        <taxon>Candidatus Harrisoniibacteriota</taxon>
    </lineage>
</organism>
<dbReference type="InterPro" id="IPR012677">
    <property type="entry name" value="Nucleotide-bd_a/b_plait_sf"/>
</dbReference>
<dbReference type="SUPFAM" id="SSF54189">
    <property type="entry name" value="Ribosomal proteins S24e, L23 and L15e"/>
    <property type="match status" value="1"/>
</dbReference>
<keyword evidence="4 6" id="KW-0689">Ribosomal protein</keyword>
<dbReference type="EMBL" id="MHJJ01000005">
    <property type="protein sequence ID" value="OGY65946.1"/>
    <property type="molecule type" value="Genomic_DNA"/>
</dbReference>
<dbReference type="GO" id="GO:0006412">
    <property type="term" value="P:translation"/>
    <property type="evidence" value="ECO:0007669"/>
    <property type="project" value="UniProtKB-UniRule"/>
</dbReference>
<dbReference type="GO" id="GO:1990904">
    <property type="term" value="C:ribonucleoprotein complex"/>
    <property type="evidence" value="ECO:0007669"/>
    <property type="project" value="UniProtKB-KW"/>
</dbReference>
<dbReference type="GO" id="GO:0019843">
    <property type="term" value="F:rRNA binding"/>
    <property type="evidence" value="ECO:0007669"/>
    <property type="project" value="UniProtKB-UniRule"/>
</dbReference>
<dbReference type="Proteomes" id="UP000177942">
    <property type="component" value="Unassembled WGS sequence"/>
</dbReference>
<dbReference type="PANTHER" id="PTHR11620">
    <property type="entry name" value="60S RIBOSOMAL PROTEIN L23A"/>
    <property type="match status" value="1"/>
</dbReference>
<comment type="subunit">
    <text evidence="6">Part of the 50S ribosomal subunit. Contacts protein L29, and trigger factor when it is bound to the ribosome.</text>
</comment>
<evidence type="ECO:0000313" key="9">
    <source>
        <dbReference type="Proteomes" id="UP000177942"/>
    </source>
</evidence>
<evidence type="ECO:0000313" key="8">
    <source>
        <dbReference type="EMBL" id="OGY65946.1"/>
    </source>
</evidence>
<keyword evidence="3 6" id="KW-0694">RNA-binding</keyword>
<evidence type="ECO:0000256" key="6">
    <source>
        <dbReference type="HAMAP-Rule" id="MF_01369"/>
    </source>
</evidence>
<gene>
    <name evidence="6" type="primary">rplW</name>
    <name evidence="8" type="ORF">A3A16_00995</name>
</gene>
<evidence type="ECO:0000256" key="2">
    <source>
        <dbReference type="ARBA" id="ARBA00022730"/>
    </source>
</evidence>
<comment type="caution">
    <text evidence="8">The sequence shown here is derived from an EMBL/GenBank/DDBJ whole genome shotgun (WGS) entry which is preliminary data.</text>
</comment>
<dbReference type="InterPro" id="IPR001014">
    <property type="entry name" value="Ribosomal_uL23_CS"/>
</dbReference>
<dbReference type="GO" id="GO:0005840">
    <property type="term" value="C:ribosome"/>
    <property type="evidence" value="ECO:0007669"/>
    <property type="project" value="UniProtKB-KW"/>
</dbReference>
<dbReference type="AlphaFoldDB" id="A0A1G1ZP62"/>